<dbReference type="InterPro" id="IPR044880">
    <property type="entry name" value="NCX_ion-bd_dom_sf"/>
</dbReference>
<dbReference type="EMBL" id="KQ257454">
    <property type="protein sequence ID" value="KND01755.1"/>
    <property type="molecule type" value="Genomic_DNA"/>
</dbReference>
<dbReference type="FunCoup" id="A0A0L0HLH6">
    <property type="interactions" value="22"/>
</dbReference>
<feature type="transmembrane region" description="Helical" evidence="10">
    <location>
        <begin position="136"/>
        <end position="159"/>
    </location>
</feature>
<keyword evidence="4 10" id="KW-0109">Calcium transport</keyword>
<dbReference type="InterPro" id="IPR004798">
    <property type="entry name" value="CAX-like"/>
</dbReference>
<dbReference type="Pfam" id="PF01699">
    <property type="entry name" value="Na_Ca_ex"/>
    <property type="match status" value="2"/>
</dbReference>
<keyword evidence="6 10" id="KW-0106">Calcium</keyword>
<feature type="transmembrane region" description="Helical" evidence="10">
    <location>
        <begin position="317"/>
        <end position="344"/>
    </location>
</feature>
<keyword evidence="5 10" id="KW-0812">Transmembrane</keyword>
<evidence type="ECO:0000256" key="5">
    <source>
        <dbReference type="ARBA" id="ARBA00022692"/>
    </source>
</evidence>
<feature type="transmembrane region" description="Helical" evidence="10">
    <location>
        <begin position="378"/>
        <end position="398"/>
    </location>
</feature>
<evidence type="ECO:0000313" key="13">
    <source>
        <dbReference type="Proteomes" id="UP000053201"/>
    </source>
</evidence>
<dbReference type="STRING" id="645134.A0A0L0HLH6"/>
<evidence type="ECO:0000256" key="7">
    <source>
        <dbReference type="ARBA" id="ARBA00022989"/>
    </source>
</evidence>
<feature type="transmembrane region" description="Helical" evidence="10">
    <location>
        <begin position="71"/>
        <end position="91"/>
    </location>
</feature>
<evidence type="ECO:0000256" key="4">
    <source>
        <dbReference type="ARBA" id="ARBA00022568"/>
    </source>
</evidence>
<evidence type="ECO:0000256" key="9">
    <source>
        <dbReference type="ARBA" id="ARBA00023136"/>
    </source>
</evidence>
<comment type="function">
    <text evidence="10">Has a role in promoting intracellular calcium ion sequestration via the exchange of calcium ions for hydrogen ions across the vacuolar membrane. Involved also in manganese ion homeostasis via its uptake into the vacuole.</text>
</comment>
<feature type="transmembrane region" description="Helical" evidence="10">
    <location>
        <begin position="284"/>
        <end position="305"/>
    </location>
</feature>
<dbReference type="GO" id="GO:0012505">
    <property type="term" value="C:endomembrane system"/>
    <property type="evidence" value="ECO:0007669"/>
    <property type="project" value="UniProtKB-SubCell"/>
</dbReference>
<feature type="transmembrane region" description="Helical" evidence="10">
    <location>
        <begin position="350"/>
        <end position="371"/>
    </location>
</feature>
<dbReference type="InParanoid" id="A0A0L0HLH6"/>
<dbReference type="NCBIfam" id="TIGR00378">
    <property type="entry name" value="cax"/>
    <property type="match status" value="1"/>
</dbReference>
<dbReference type="OMA" id="AVMITCN"/>
<dbReference type="Proteomes" id="UP000053201">
    <property type="component" value="Unassembled WGS sequence"/>
</dbReference>
<feature type="domain" description="Sodium/calcium exchanger membrane region" evidence="11">
    <location>
        <begin position="254"/>
        <end position="396"/>
    </location>
</feature>
<evidence type="ECO:0000259" key="11">
    <source>
        <dbReference type="Pfam" id="PF01699"/>
    </source>
</evidence>
<dbReference type="GO" id="GO:0005774">
    <property type="term" value="C:vacuolar membrane"/>
    <property type="evidence" value="ECO:0007669"/>
    <property type="project" value="UniProtKB-SubCell"/>
</dbReference>
<dbReference type="AlphaFoldDB" id="A0A0L0HLH6"/>
<protein>
    <recommendedName>
        <fullName evidence="10">Vacuolar calcium ion transporter</fullName>
    </recommendedName>
</protein>
<feature type="transmembrane region" description="Helical" evidence="10">
    <location>
        <begin position="206"/>
        <end position="226"/>
    </location>
</feature>
<evidence type="ECO:0000256" key="6">
    <source>
        <dbReference type="ARBA" id="ARBA00022837"/>
    </source>
</evidence>
<feature type="domain" description="Sodium/calcium exchanger membrane region" evidence="11">
    <location>
        <begin position="72"/>
        <end position="226"/>
    </location>
</feature>
<feature type="transmembrane region" description="Helical" evidence="10">
    <location>
        <begin position="43"/>
        <end position="65"/>
    </location>
</feature>
<comment type="subcellular location">
    <subcellularLocation>
        <location evidence="1">Endomembrane system</location>
        <topology evidence="1">Multi-pass membrane protein</topology>
    </subcellularLocation>
    <subcellularLocation>
        <location evidence="10">Vacuole membrane</location>
    </subcellularLocation>
</comment>
<keyword evidence="10" id="KW-0050">Antiport</keyword>
<keyword evidence="7 10" id="KW-1133">Transmembrane helix</keyword>
<accession>A0A0L0HLH6</accession>
<dbReference type="PANTHER" id="PTHR31503:SF22">
    <property type="entry name" value="VACUOLAR CALCIUM ION TRANSPORTER"/>
    <property type="match status" value="1"/>
</dbReference>
<comment type="similarity">
    <text evidence="2 10">Belongs to the Ca(2+):cation antiporter (CaCA) (TC 2.A.19) family.</text>
</comment>
<dbReference type="NCBIfam" id="TIGR00846">
    <property type="entry name" value="caca2"/>
    <property type="match status" value="1"/>
</dbReference>
<dbReference type="eggNOG" id="KOG1397">
    <property type="taxonomic scope" value="Eukaryota"/>
</dbReference>
<keyword evidence="9 10" id="KW-0472">Membrane</keyword>
<keyword evidence="10" id="KW-0926">Vacuole</keyword>
<keyword evidence="13" id="KW-1185">Reference proteome</keyword>
<dbReference type="PANTHER" id="PTHR31503">
    <property type="entry name" value="VACUOLAR CALCIUM ION TRANSPORTER"/>
    <property type="match status" value="1"/>
</dbReference>
<proteinExistence type="inferred from homology"/>
<feature type="transmembrane region" description="Helical" evidence="10">
    <location>
        <begin position="247"/>
        <end position="272"/>
    </location>
</feature>
<dbReference type="RefSeq" id="XP_016609794.1">
    <property type="nucleotide sequence ID" value="XM_016751810.1"/>
</dbReference>
<dbReference type="Gene3D" id="1.20.1420.30">
    <property type="entry name" value="NCX, central ion-binding region"/>
    <property type="match status" value="1"/>
</dbReference>
<feature type="transmembrane region" description="Helical" evidence="10">
    <location>
        <begin position="103"/>
        <end position="124"/>
    </location>
</feature>
<sequence length="402" mass="43200">MPAAYGAIPASASPRLRNVSRSDSDAGFIFGPPPPSWSTSLRYIFLSNWINILLIFCPLGILSGILDWPDALTFAFNFMALLPMAKLLGLATEELALRTNETIGGLLNATFGNAVELIVGLIALHNGLITVVQASLLGSILSNLLLVLGASFLAGGLYFKNQRFNVTAAQTSASLLCIAVLAFVVPAAFQFTIAGKDTADVLLLELSRGTALVLFIIYILFLYFQLKTHHEFFTAEEGEDAQTEEPNITLPAAVTLLLSVTVLVSVCGEYLVGSIETVSEQWHLSQTFVGLILLPIVGNAAEHVTAVSVAMKDKMDLVIGVAIGSSMQIALLVTPICVIFGWIWNQPLSLAFSAFETSVMFVSIFVVNSVISDGQTNWLEGVMLLGAYIVIAWAFYVMPNSL</sequence>
<organism evidence="12 13">
    <name type="scientific">Spizellomyces punctatus (strain DAOM BR117)</name>
    <dbReference type="NCBI Taxonomy" id="645134"/>
    <lineage>
        <taxon>Eukaryota</taxon>
        <taxon>Fungi</taxon>
        <taxon>Fungi incertae sedis</taxon>
        <taxon>Chytridiomycota</taxon>
        <taxon>Chytridiomycota incertae sedis</taxon>
        <taxon>Chytridiomycetes</taxon>
        <taxon>Spizellomycetales</taxon>
        <taxon>Spizellomycetaceae</taxon>
        <taxon>Spizellomyces</taxon>
    </lineage>
</organism>
<evidence type="ECO:0000256" key="2">
    <source>
        <dbReference type="ARBA" id="ARBA00008170"/>
    </source>
</evidence>
<evidence type="ECO:0000256" key="8">
    <source>
        <dbReference type="ARBA" id="ARBA00023065"/>
    </source>
</evidence>
<dbReference type="InterPro" id="IPR004713">
    <property type="entry name" value="CaH_exchang"/>
</dbReference>
<evidence type="ECO:0000256" key="10">
    <source>
        <dbReference type="RuleBase" id="RU365028"/>
    </source>
</evidence>
<reference evidence="12 13" key="1">
    <citation type="submission" date="2009-08" db="EMBL/GenBank/DDBJ databases">
        <title>The Genome Sequence of Spizellomyces punctatus strain DAOM BR117.</title>
        <authorList>
            <consortium name="The Broad Institute Genome Sequencing Platform"/>
            <person name="Russ C."/>
            <person name="Cuomo C."/>
            <person name="Shea T."/>
            <person name="Young S.K."/>
            <person name="Zeng Q."/>
            <person name="Koehrsen M."/>
            <person name="Haas B."/>
            <person name="Borodovsky M."/>
            <person name="Guigo R."/>
            <person name="Alvarado L."/>
            <person name="Berlin A."/>
            <person name="Bochicchio J."/>
            <person name="Borenstein D."/>
            <person name="Chapman S."/>
            <person name="Chen Z."/>
            <person name="Engels R."/>
            <person name="Freedman E."/>
            <person name="Gellesch M."/>
            <person name="Goldberg J."/>
            <person name="Griggs A."/>
            <person name="Gujja S."/>
            <person name="Heiman D."/>
            <person name="Hepburn T."/>
            <person name="Howarth C."/>
            <person name="Jen D."/>
            <person name="Larson L."/>
            <person name="Lewis B."/>
            <person name="Mehta T."/>
            <person name="Park D."/>
            <person name="Pearson M."/>
            <person name="Roberts A."/>
            <person name="Saif S."/>
            <person name="Shenoy N."/>
            <person name="Sisk P."/>
            <person name="Stolte C."/>
            <person name="Sykes S."/>
            <person name="Thomson T."/>
            <person name="Walk T."/>
            <person name="White J."/>
            <person name="Yandava C."/>
            <person name="Burger G."/>
            <person name="Gray M.W."/>
            <person name="Holland P.W.H."/>
            <person name="King N."/>
            <person name="Lang F.B.F."/>
            <person name="Roger A.J."/>
            <person name="Ruiz-Trillo I."/>
            <person name="Lander E."/>
            <person name="Nusbaum C."/>
        </authorList>
    </citation>
    <scope>NUCLEOTIDE SEQUENCE [LARGE SCALE GENOMIC DNA]</scope>
    <source>
        <strain evidence="12 13">DAOM BR117</strain>
    </source>
</reference>
<name>A0A0L0HLH6_SPIPD</name>
<keyword evidence="8 10" id="KW-0406">Ion transport</keyword>
<gene>
    <name evidence="12" type="ORF">SPPG_03548</name>
</gene>
<evidence type="ECO:0000313" key="12">
    <source>
        <dbReference type="EMBL" id="KND01755.1"/>
    </source>
</evidence>
<dbReference type="InterPro" id="IPR004837">
    <property type="entry name" value="NaCa_Exmemb"/>
</dbReference>
<dbReference type="GeneID" id="27687057"/>
<evidence type="ECO:0000256" key="1">
    <source>
        <dbReference type="ARBA" id="ARBA00004127"/>
    </source>
</evidence>
<dbReference type="GO" id="GO:0015369">
    <property type="term" value="F:calcium:proton antiporter activity"/>
    <property type="evidence" value="ECO:0007669"/>
    <property type="project" value="UniProtKB-UniRule"/>
</dbReference>
<evidence type="ECO:0000256" key="3">
    <source>
        <dbReference type="ARBA" id="ARBA00022448"/>
    </source>
</evidence>
<dbReference type="GO" id="GO:0006874">
    <property type="term" value="P:intracellular calcium ion homeostasis"/>
    <property type="evidence" value="ECO:0007669"/>
    <property type="project" value="TreeGrafter"/>
</dbReference>
<dbReference type="VEuPathDB" id="FungiDB:SPPG_03548"/>
<feature type="transmembrane region" description="Helical" evidence="10">
    <location>
        <begin position="171"/>
        <end position="194"/>
    </location>
</feature>
<keyword evidence="3 10" id="KW-0813">Transport</keyword>
<dbReference type="OrthoDB" id="1699231at2759"/>